<evidence type="ECO:0000259" key="7">
    <source>
        <dbReference type="PROSITE" id="PS50048"/>
    </source>
</evidence>
<feature type="compositionally biased region" description="Basic and acidic residues" evidence="6">
    <location>
        <begin position="66"/>
        <end position="80"/>
    </location>
</feature>
<feature type="region of interest" description="Disordered" evidence="6">
    <location>
        <begin position="145"/>
        <end position="278"/>
    </location>
</feature>
<dbReference type="PANTHER" id="PTHR31845">
    <property type="entry name" value="FINGER DOMAIN PROTEIN, PUTATIVE-RELATED"/>
    <property type="match status" value="1"/>
</dbReference>
<sequence>MQPGQSGSGGGGPSTYQSFSAAGSQTSSSQQQPPPGSWAPHWPPGHLSRHSIDAPHVIVKSASSSPDHRRDTGDDRDHADTTAPSTGPDIVFTRDVTNRQPRSMMACMRCRRQKMKCDGPGKEPCRGCRQAQVPCVFESRARPKSISTIPSRGSPFFAGSLPPGRGGTPGAGGPSFYPASSQPAPPITSRPALIPDYVPRQGRDPREPMPPPPNASISSLANVGGAPYPPPLRAHSPPMHTPPSVPQPPGYYGPPPVQVQPPYPGPPPPNVPPPPAGPPVMDQRFDGRLRSLESGFRDVSALPAAVAGLQATLGSILRSQEHLAAQLGNNSTSGGTIPSASLVPTRSATDVADHVWESYRVGAWPLTPWLPGISPLPGLPTLTLACLGRRAAVERNDATRREASVAADNVLNEVTRLLSSRLPWTRDEVLSLGVFATWTSDPALSCLATGLARELQLDRPLTLRKSHNEWREWIYVVLADHLLHLPDFNRPSVHEPLASRWRELVHTSNPDDPATHDRDSKLLAWLELSELLIEVQDAQRALRLPDGSPNPAEVRRDSGSDRSDHARQTSGPPAGDTQTDRDRVVTRDIWRRFASRFEAWAGNSGARHDPVLSLHFNYAILYCASPVWAANERLWSSLSQTHEGYQQLERGRDAAFAVLQALAAPEIARTLAHSFPVVRPFFGLAIAHLVSLTATMSHNTNIISVPHVLGALRNIVDSLATCAPYDPVARPPPGSPLGLRSPPSAQVHPSSESGHPTSRTLPPSLILEMADTGAIVAVGKREVVAAEPGRELWTRLLG</sequence>
<evidence type="ECO:0000313" key="8">
    <source>
        <dbReference type="EMBL" id="RSH86442.1"/>
    </source>
</evidence>
<keyword evidence="3" id="KW-0238">DNA-binding</keyword>
<evidence type="ECO:0000313" key="9">
    <source>
        <dbReference type="Proteomes" id="UP000279236"/>
    </source>
</evidence>
<evidence type="ECO:0000256" key="6">
    <source>
        <dbReference type="SAM" id="MobiDB-lite"/>
    </source>
</evidence>
<dbReference type="PROSITE" id="PS50048">
    <property type="entry name" value="ZN2_CY6_FUNGAL_2"/>
    <property type="match status" value="1"/>
</dbReference>
<dbReference type="SUPFAM" id="SSF57701">
    <property type="entry name" value="Zn2/Cys6 DNA-binding domain"/>
    <property type="match status" value="1"/>
</dbReference>
<dbReference type="GO" id="GO:0000976">
    <property type="term" value="F:transcription cis-regulatory region binding"/>
    <property type="evidence" value="ECO:0007669"/>
    <property type="project" value="TreeGrafter"/>
</dbReference>
<dbReference type="PROSITE" id="PS00463">
    <property type="entry name" value="ZN2_CY6_FUNGAL_1"/>
    <property type="match status" value="1"/>
</dbReference>
<evidence type="ECO:0000256" key="1">
    <source>
        <dbReference type="ARBA" id="ARBA00004123"/>
    </source>
</evidence>
<keyword evidence="5" id="KW-0539">Nucleus</keyword>
<dbReference type="Gene3D" id="4.10.240.10">
    <property type="entry name" value="Zn(2)-C6 fungal-type DNA-binding domain"/>
    <property type="match status" value="1"/>
</dbReference>
<feature type="region of interest" description="Disordered" evidence="6">
    <location>
        <begin position="730"/>
        <end position="762"/>
    </location>
</feature>
<feature type="compositionally biased region" description="Pro residues" evidence="6">
    <location>
        <begin position="239"/>
        <end position="278"/>
    </location>
</feature>
<evidence type="ECO:0000256" key="5">
    <source>
        <dbReference type="ARBA" id="ARBA00023242"/>
    </source>
</evidence>
<feature type="region of interest" description="Disordered" evidence="6">
    <location>
        <begin position="1"/>
        <end position="97"/>
    </location>
</feature>
<dbReference type="GO" id="GO:0008270">
    <property type="term" value="F:zinc ion binding"/>
    <property type="evidence" value="ECO:0007669"/>
    <property type="project" value="InterPro"/>
</dbReference>
<dbReference type="GO" id="GO:0000981">
    <property type="term" value="F:DNA-binding transcription factor activity, RNA polymerase II-specific"/>
    <property type="evidence" value="ECO:0007669"/>
    <property type="project" value="InterPro"/>
</dbReference>
<accession>A0A427Y5V3</accession>
<dbReference type="AlphaFoldDB" id="A0A427Y5V3"/>
<comment type="caution">
    <text evidence="8">The sequence shown here is derived from an EMBL/GenBank/DDBJ whole genome shotgun (WGS) entry which is preliminary data.</text>
</comment>
<feature type="region of interest" description="Disordered" evidence="6">
    <location>
        <begin position="542"/>
        <end position="581"/>
    </location>
</feature>
<protein>
    <recommendedName>
        <fullName evidence="7">Zn(2)-C6 fungal-type domain-containing protein</fullName>
    </recommendedName>
</protein>
<feature type="compositionally biased region" description="Low complexity" evidence="6">
    <location>
        <begin position="17"/>
        <end position="31"/>
    </location>
</feature>
<dbReference type="RefSeq" id="XP_028479227.1">
    <property type="nucleotide sequence ID" value="XM_028620255.1"/>
</dbReference>
<dbReference type="GO" id="GO:0005634">
    <property type="term" value="C:nucleus"/>
    <property type="evidence" value="ECO:0007669"/>
    <property type="project" value="UniProtKB-SubCell"/>
</dbReference>
<feature type="domain" description="Zn(2)-C6 fungal-type" evidence="7">
    <location>
        <begin position="106"/>
        <end position="137"/>
    </location>
</feature>
<evidence type="ECO:0000256" key="2">
    <source>
        <dbReference type="ARBA" id="ARBA00023015"/>
    </source>
</evidence>
<dbReference type="GeneID" id="39589240"/>
<name>A0A427Y5V3_9TREE</name>
<dbReference type="PANTHER" id="PTHR31845:SF33">
    <property type="entry name" value="ZN(II)2CYS6 TRANSCRIPTION FACTOR (EUROFUNG)"/>
    <property type="match status" value="1"/>
</dbReference>
<keyword evidence="9" id="KW-1185">Reference proteome</keyword>
<comment type="subcellular location">
    <subcellularLocation>
        <location evidence="1">Nucleus</location>
    </subcellularLocation>
</comment>
<keyword evidence="4" id="KW-0804">Transcription</keyword>
<feature type="compositionally biased region" description="Basic and acidic residues" evidence="6">
    <location>
        <begin position="553"/>
        <end position="567"/>
    </location>
</feature>
<dbReference type="InterPro" id="IPR051089">
    <property type="entry name" value="prtT"/>
</dbReference>
<keyword evidence="2" id="KW-0805">Transcription regulation</keyword>
<dbReference type="Proteomes" id="UP000279236">
    <property type="component" value="Unassembled WGS sequence"/>
</dbReference>
<dbReference type="InterPro" id="IPR001138">
    <property type="entry name" value="Zn2Cys6_DnaBD"/>
</dbReference>
<feature type="compositionally biased region" description="Gly residues" evidence="6">
    <location>
        <begin position="164"/>
        <end position="173"/>
    </location>
</feature>
<dbReference type="OrthoDB" id="39175at2759"/>
<feature type="compositionally biased region" description="Polar residues" evidence="6">
    <location>
        <begin position="747"/>
        <end position="761"/>
    </location>
</feature>
<dbReference type="SMART" id="SM00066">
    <property type="entry name" value="GAL4"/>
    <property type="match status" value="1"/>
</dbReference>
<feature type="compositionally biased region" description="Gly residues" evidence="6">
    <location>
        <begin position="1"/>
        <end position="13"/>
    </location>
</feature>
<gene>
    <name evidence="8" type="ORF">EHS24_004697</name>
</gene>
<evidence type="ECO:0000256" key="3">
    <source>
        <dbReference type="ARBA" id="ARBA00023125"/>
    </source>
</evidence>
<dbReference type="InterPro" id="IPR036864">
    <property type="entry name" value="Zn2-C6_fun-type_DNA-bd_sf"/>
</dbReference>
<dbReference type="CDD" id="cd00067">
    <property type="entry name" value="GAL4"/>
    <property type="match status" value="1"/>
</dbReference>
<reference evidence="8 9" key="1">
    <citation type="submission" date="2018-11" db="EMBL/GenBank/DDBJ databases">
        <title>Genome sequence of Apiotrichum porosum DSM 27194.</title>
        <authorList>
            <person name="Aliyu H."/>
            <person name="Gorte O."/>
            <person name="Ochsenreither K."/>
        </authorList>
    </citation>
    <scope>NUCLEOTIDE SEQUENCE [LARGE SCALE GENOMIC DNA]</scope>
    <source>
        <strain evidence="8 9">DSM 27194</strain>
    </source>
</reference>
<evidence type="ECO:0000256" key="4">
    <source>
        <dbReference type="ARBA" id="ARBA00023163"/>
    </source>
</evidence>
<proteinExistence type="predicted"/>
<organism evidence="8 9">
    <name type="scientific">Apiotrichum porosum</name>
    <dbReference type="NCBI Taxonomy" id="105984"/>
    <lineage>
        <taxon>Eukaryota</taxon>
        <taxon>Fungi</taxon>
        <taxon>Dikarya</taxon>
        <taxon>Basidiomycota</taxon>
        <taxon>Agaricomycotina</taxon>
        <taxon>Tremellomycetes</taxon>
        <taxon>Trichosporonales</taxon>
        <taxon>Trichosporonaceae</taxon>
        <taxon>Apiotrichum</taxon>
    </lineage>
</organism>
<feature type="compositionally biased region" description="Pro residues" evidence="6">
    <location>
        <begin position="32"/>
        <end position="43"/>
    </location>
</feature>
<dbReference type="Pfam" id="PF00172">
    <property type="entry name" value="Zn_clus"/>
    <property type="match status" value="1"/>
</dbReference>
<dbReference type="EMBL" id="RSCE01000002">
    <property type="protein sequence ID" value="RSH86442.1"/>
    <property type="molecule type" value="Genomic_DNA"/>
</dbReference>